<sequence>MVLTQSKGILRIILSLAGVSALLILFYNFSAISGTSIILHPDGERFVRPAKGGSLKGIDPLLNPEKGPPGKLWAPGEANRTAATLLSLVRNNELDGMLSAMRDMERTFNHKFNYPWTFFNDEPFSAEFKERTRKETKAEVRYEVIPKGHWEIPSWISKDLMAESAEMLTEKGVQYSKLESYHQMCRWNSGKFYEHPALKDIRWYWRVEPKVHFFCDVDYDVFRYMEDNNKTYGFVINIYDSPESIETLWPQTLEFIAEHPEYLHPNNAIKWLTDSRNRPLHNDKANGYSTCHFWSNFEIADMTFWRSKAYKDYFDHLDRAGGFFYERWGDAPVHSIALGLFEDRDKIHWCVSYSPFFPGP</sequence>
<dbReference type="SUPFAM" id="SSF53448">
    <property type="entry name" value="Nucleotide-diphospho-sugar transferases"/>
    <property type="match status" value="1"/>
</dbReference>
<keyword evidence="6" id="KW-1185">Reference proteome</keyword>
<keyword evidence="3" id="KW-0808">Transferase</keyword>
<evidence type="ECO:0000256" key="4">
    <source>
        <dbReference type="SAM" id="Phobius"/>
    </source>
</evidence>
<dbReference type="PANTHER" id="PTHR31121:SF7">
    <property type="entry name" value="MANNOSYLTRANSFERASE KTR4-RELATED"/>
    <property type="match status" value="1"/>
</dbReference>
<proteinExistence type="inferred from homology"/>
<protein>
    <submittedName>
        <fullName evidence="5">Mannosyltransferase ktr4</fullName>
    </submittedName>
</protein>
<reference evidence="5 6" key="1">
    <citation type="submission" date="2024-02" db="EMBL/GenBank/DDBJ databases">
        <title>Discinaceae phylogenomics.</title>
        <authorList>
            <person name="Dirks A.C."/>
            <person name="James T.Y."/>
        </authorList>
    </citation>
    <scope>NUCLEOTIDE SEQUENCE [LARGE SCALE GENOMIC DNA]</scope>
    <source>
        <strain evidence="5 6">ACD0624</strain>
    </source>
</reference>
<comment type="caution">
    <text evidence="5">The sequence shown here is derived from an EMBL/GenBank/DDBJ whole genome shotgun (WGS) entry which is preliminary data.</text>
</comment>
<dbReference type="InterPro" id="IPR029044">
    <property type="entry name" value="Nucleotide-diphossugar_trans"/>
</dbReference>
<keyword evidence="4" id="KW-0812">Transmembrane</keyword>
<dbReference type="Gene3D" id="3.90.550.10">
    <property type="entry name" value="Spore Coat Polysaccharide Biosynthesis Protein SpsA, Chain A"/>
    <property type="match status" value="1"/>
</dbReference>
<evidence type="ECO:0000313" key="6">
    <source>
        <dbReference type="Proteomes" id="UP001447188"/>
    </source>
</evidence>
<keyword evidence="4" id="KW-1133">Transmembrane helix</keyword>
<organism evidence="5 6">
    <name type="scientific">Discina gigas</name>
    <dbReference type="NCBI Taxonomy" id="1032678"/>
    <lineage>
        <taxon>Eukaryota</taxon>
        <taxon>Fungi</taxon>
        <taxon>Dikarya</taxon>
        <taxon>Ascomycota</taxon>
        <taxon>Pezizomycotina</taxon>
        <taxon>Pezizomycetes</taxon>
        <taxon>Pezizales</taxon>
        <taxon>Discinaceae</taxon>
        <taxon>Discina</taxon>
    </lineage>
</organism>
<dbReference type="GO" id="GO:0016757">
    <property type="term" value="F:glycosyltransferase activity"/>
    <property type="evidence" value="ECO:0007669"/>
    <property type="project" value="UniProtKB-KW"/>
</dbReference>
<comment type="similarity">
    <text evidence="1">Belongs to the glycosyltransferase 15 family.</text>
</comment>
<evidence type="ECO:0000313" key="5">
    <source>
        <dbReference type="EMBL" id="KAL0640066.1"/>
    </source>
</evidence>
<gene>
    <name evidence="5" type="primary">KTR4</name>
    <name evidence="5" type="ORF">Q9L58_000894</name>
</gene>
<evidence type="ECO:0000256" key="3">
    <source>
        <dbReference type="ARBA" id="ARBA00022679"/>
    </source>
</evidence>
<keyword evidence="2 5" id="KW-0328">Glycosyltransferase</keyword>
<dbReference type="EMBL" id="JBBBZM010000006">
    <property type="protein sequence ID" value="KAL0640066.1"/>
    <property type="molecule type" value="Genomic_DNA"/>
</dbReference>
<dbReference type="Pfam" id="PF01793">
    <property type="entry name" value="Glyco_transf_15"/>
    <property type="match status" value="1"/>
</dbReference>
<feature type="transmembrane region" description="Helical" evidence="4">
    <location>
        <begin position="12"/>
        <end position="29"/>
    </location>
</feature>
<accession>A0ABR3GVX1</accession>
<name>A0ABR3GVX1_9PEZI</name>
<dbReference type="PANTHER" id="PTHR31121">
    <property type="entry name" value="ALPHA-1,2 MANNOSYLTRANSFERASE KTR1"/>
    <property type="match status" value="1"/>
</dbReference>
<evidence type="ECO:0000256" key="1">
    <source>
        <dbReference type="ARBA" id="ARBA00007677"/>
    </source>
</evidence>
<evidence type="ECO:0000256" key="2">
    <source>
        <dbReference type="ARBA" id="ARBA00022676"/>
    </source>
</evidence>
<dbReference type="InterPro" id="IPR002685">
    <property type="entry name" value="Glyco_trans_15"/>
</dbReference>
<keyword evidence="4" id="KW-0472">Membrane</keyword>
<dbReference type="Proteomes" id="UP001447188">
    <property type="component" value="Unassembled WGS sequence"/>
</dbReference>